<comment type="caution">
    <text evidence="1">The sequence shown here is derived from an EMBL/GenBank/DDBJ whole genome shotgun (WGS) entry which is preliminary data.</text>
</comment>
<dbReference type="Proteomes" id="UP000217033">
    <property type="component" value="Unassembled WGS sequence"/>
</dbReference>
<dbReference type="EMBL" id="NQMN01000001">
    <property type="protein sequence ID" value="PAF55232.1"/>
    <property type="molecule type" value="Genomic_DNA"/>
</dbReference>
<accession>A0ABX4H5U9</accession>
<proteinExistence type="predicted"/>
<feature type="non-terminal residue" evidence="1">
    <location>
        <position position="62"/>
    </location>
</feature>
<name>A0ABX4H5U9_9BACT</name>
<keyword evidence="2" id="KW-1185">Reference proteome</keyword>
<evidence type="ECO:0000313" key="1">
    <source>
        <dbReference type="EMBL" id="PAF55232.1"/>
    </source>
</evidence>
<sequence length="62" mass="7219">MSKDKNENKFLKAIKTIKSLPATLATIRRIITWIFKHYNAQITKSVFTQFNDASSVKYDLQI</sequence>
<reference evidence="1" key="1">
    <citation type="submission" date="2017-08" db="EMBL/GenBank/DDBJ databases">
        <authorList>
            <person name="Alvarez-Ponce D."/>
            <person name="Weitzman C.L."/>
            <person name="Tillett R.L."/>
            <person name="Sandmeier F.C."/>
            <person name="Tracy C.R."/>
        </authorList>
    </citation>
    <scope>NUCLEOTIDE SEQUENCE [LARGE SCALE GENOMIC DNA]</scope>
    <source>
        <strain evidence="1">PS6</strain>
    </source>
</reference>
<dbReference type="RefSeq" id="WP_180737973.1">
    <property type="nucleotide sequence ID" value="NZ_NQMN01000001.1"/>
</dbReference>
<evidence type="ECO:0000313" key="2">
    <source>
        <dbReference type="Proteomes" id="UP000217033"/>
    </source>
</evidence>
<protein>
    <submittedName>
        <fullName evidence="1">Uncharacterized protein</fullName>
    </submittedName>
</protein>
<organism evidence="1 2">
    <name type="scientific">Mycoplasmopsis agassizii</name>
    <dbReference type="NCBI Taxonomy" id="33922"/>
    <lineage>
        <taxon>Bacteria</taxon>
        <taxon>Bacillati</taxon>
        <taxon>Mycoplasmatota</taxon>
        <taxon>Mycoplasmoidales</taxon>
        <taxon>Metamycoplasmataceae</taxon>
        <taxon>Mycoplasmopsis</taxon>
    </lineage>
</organism>
<gene>
    <name evidence="1" type="ORF">CJF60_00910</name>
</gene>